<dbReference type="Pfam" id="PF13404">
    <property type="entry name" value="HTH_AsnC-type"/>
    <property type="match status" value="1"/>
</dbReference>
<evidence type="ECO:0000259" key="4">
    <source>
        <dbReference type="PROSITE" id="PS50956"/>
    </source>
</evidence>
<proteinExistence type="predicted"/>
<dbReference type="InterPro" id="IPR011008">
    <property type="entry name" value="Dimeric_a/b-barrel"/>
</dbReference>
<dbReference type="SUPFAM" id="SSF46785">
    <property type="entry name" value="Winged helix' DNA-binding domain"/>
    <property type="match status" value="1"/>
</dbReference>
<dbReference type="PANTHER" id="PTHR30154:SF20">
    <property type="entry name" value="LEUCINE-RESPONSIVE REGULATORY PROTEIN"/>
    <property type="match status" value="1"/>
</dbReference>
<dbReference type="AlphaFoldDB" id="A0A168KSY6"/>
<keyword evidence="3" id="KW-0804">Transcription</keyword>
<dbReference type="RefSeq" id="WP_068533043.1">
    <property type="nucleotide sequence ID" value="NZ_LVJH01000021.1"/>
</dbReference>
<keyword evidence="2" id="KW-0238">DNA-binding</keyword>
<dbReference type="GO" id="GO:0005829">
    <property type="term" value="C:cytosol"/>
    <property type="evidence" value="ECO:0007669"/>
    <property type="project" value="TreeGrafter"/>
</dbReference>
<dbReference type="GO" id="GO:0043200">
    <property type="term" value="P:response to amino acid"/>
    <property type="evidence" value="ECO:0007669"/>
    <property type="project" value="TreeGrafter"/>
</dbReference>
<dbReference type="InterPro" id="IPR036388">
    <property type="entry name" value="WH-like_DNA-bd_sf"/>
</dbReference>
<feature type="domain" description="HTH asnC-type" evidence="4">
    <location>
        <begin position="1"/>
        <end position="62"/>
    </location>
</feature>
<dbReference type="OrthoDB" id="34294at2"/>
<dbReference type="SUPFAM" id="SSF54909">
    <property type="entry name" value="Dimeric alpha+beta barrel"/>
    <property type="match status" value="1"/>
</dbReference>
<dbReference type="Gene3D" id="3.30.70.920">
    <property type="match status" value="1"/>
</dbReference>
<gene>
    <name evidence="5" type="ORF">PGLA_12170</name>
</gene>
<keyword evidence="1" id="KW-0805">Transcription regulation</keyword>
<dbReference type="Proteomes" id="UP000076967">
    <property type="component" value="Unassembled WGS sequence"/>
</dbReference>
<reference evidence="5 6" key="1">
    <citation type="submission" date="2016-03" db="EMBL/GenBank/DDBJ databases">
        <title>Draft genome sequence of Paenibacillus glacialis DSM 22343.</title>
        <authorList>
            <person name="Shin S.-K."/>
            <person name="Yi H."/>
        </authorList>
    </citation>
    <scope>NUCLEOTIDE SEQUENCE [LARGE SCALE GENOMIC DNA]</scope>
    <source>
        <strain evidence="5 6">DSM 22343</strain>
    </source>
</reference>
<name>A0A168KSY6_9BACL</name>
<dbReference type="PROSITE" id="PS50956">
    <property type="entry name" value="HTH_ASNC_2"/>
    <property type="match status" value="1"/>
</dbReference>
<comment type="caution">
    <text evidence="5">The sequence shown here is derived from an EMBL/GenBank/DDBJ whole genome shotgun (WGS) entry which is preliminary data.</text>
</comment>
<evidence type="ECO:0000313" key="5">
    <source>
        <dbReference type="EMBL" id="OAB42422.1"/>
    </source>
</evidence>
<dbReference type="InterPro" id="IPR019888">
    <property type="entry name" value="Tscrpt_reg_AsnC-like"/>
</dbReference>
<dbReference type="InterPro" id="IPR036390">
    <property type="entry name" value="WH_DNA-bd_sf"/>
</dbReference>
<evidence type="ECO:0000256" key="2">
    <source>
        <dbReference type="ARBA" id="ARBA00023125"/>
    </source>
</evidence>
<dbReference type="PANTHER" id="PTHR30154">
    <property type="entry name" value="LEUCINE-RESPONSIVE REGULATORY PROTEIN"/>
    <property type="match status" value="1"/>
</dbReference>
<protein>
    <submittedName>
        <fullName evidence="5">AsnC family transcriptional regulator</fullName>
    </submittedName>
</protein>
<keyword evidence="6" id="KW-1185">Reference proteome</keyword>
<organism evidence="5 6">
    <name type="scientific">Paenibacillus glacialis</name>
    <dbReference type="NCBI Taxonomy" id="494026"/>
    <lineage>
        <taxon>Bacteria</taxon>
        <taxon>Bacillati</taxon>
        <taxon>Bacillota</taxon>
        <taxon>Bacilli</taxon>
        <taxon>Bacillales</taxon>
        <taxon>Paenibacillaceae</taxon>
        <taxon>Paenibacillus</taxon>
    </lineage>
</organism>
<dbReference type="EMBL" id="LVJH01000021">
    <property type="protein sequence ID" value="OAB42422.1"/>
    <property type="molecule type" value="Genomic_DNA"/>
</dbReference>
<dbReference type="InterPro" id="IPR019887">
    <property type="entry name" value="Tscrpt_reg_AsnC/Lrp_C"/>
</dbReference>
<dbReference type="STRING" id="494026.PGLA_12170"/>
<sequence length="150" mass="16953">MDQIDERILTELQKNSKISMKDLAEIVHLSSPAVIERVRKLEDNDTIEGYHASVSLEKLGRNIVALILFESKDCKALANFCHHHPDVLECYRVAGEISYIAKVATHSVESLEIFIDESMKYGTPSTNIVLSSNVKKVRSTYTKESYHGEE</sequence>
<evidence type="ECO:0000256" key="1">
    <source>
        <dbReference type="ARBA" id="ARBA00023015"/>
    </source>
</evidence>
<accession>A0A168KSY6</accession>
<dbReference type="SMART" id="SM00344">
    <property type="entry name" value="HTH_ASNC"/>
    <property type="match status" value="1"/>
</dbReference>
<dbReference type="Gene3D" id="1.10.10.10">
    <property type="entry name" value="Winged helix-like DNA-binding domain superfamily/Winged helix DNA-binding domain"/>
    <property type="match status" value="1"/>
</dbReference>
<dbReference type="PRINTS" id="PR00033">
    <property type="entry name" value="HTHASNC"/>
</dbReference>
<dbReference type="InterPro" id="IPR000485">
    <property type="entry name" value="AsnC-type_HTH_dom"/>
</dbReference>
<dbReference type="GO" id="GO:0043565">
    <property type="term" value="F:sequence-specific DNA binding"/>
    <property type="evidence" value="ECO:0007669"/>
    <property type="project" value="InterPro"/>
</dbReference>
<evidence type="ECO:0000313" key="6">
    <source>
        <dbReference type="Proteomes" id="UP000076967"/>
    </source>
</evidence>
<evidence type="ECO:0000256" key="3">
    <source>
        <dbReference type="ARBA" id="ARBA00023163"/>
    </source>
</evidence>
<dbReference type="Pfam" id="PF01037">
    <property type="entry name" value="AsnC_trans_reg"/>
    <property type="match status" value="1"/>
</dbReference>